<keyword evidence="4" id="KW-1185">Reference proteome</keyword>
<feature type="region of interest" description="Disordered" evidence="1">
    <location>
        <begin position="41"/>
        <end position="62"/>
    </location>
</feature>
<name>A0AA97I273_9SPHN</name>
<feature type="domain" description="Transcription regulator PadR N-terminal" evidence="2">
    <location>
        <begin position="75"/>
        <end position="144"/>
    </location>
</feature>
<dbReference type="InterPro" id="IPR036388">
    <property type="entry name" value="WH-like_DNA-bd_sf"/>
</dbReference>
<evidence type="ECO:0000259" key="2">
    <source>
        <dbReference type="Pfam" id="PF03551"/>
    </source>
</evidence>
<dbReference type="PANTHER" id="PTHR43252:SF7">
    <property type="entry name" value="TRANSCRIPTIONAL REGULATOR YQJI"/>
    <property type="match status" value="1"/>
</dbReference>
<dbReference type="InterPro" id="IPR036390">
    <property type="entry name" value="WH_DNA-bd_sf"/>
</dbReference>
<dbReference type="SUPFAM" id="SSF46785">
    <property type="entry name" value="Winged helix' DNA-binding domain"/>
    <property type="match status" value="1"/>
</dbReference>
<evidence type="ECO:0000313" key="3">
    <source>
        <dbReference type="EMBL" id="WOE76080.1"/>
    </source>
</evidence>
<dbReference type="PANTHER" id="PTHR43252">
    <property type="entry name" value="TRANSCRIPTIONAL REGULATOR YQJI"/>
    <property type="match status" value="1"/>
</dbReference>
<reference evidence="3 4" key="1">
    <citation type="submission" date="2023-10" db="EMBL/GenBank/DDBJ databases">
        <title>Complete genome sequence of a Sphingomonadaceae bacterium.</title>
        <authorList>
            <person name="Yan C."/>
        </authorList>
    </citation>
    <scope>NUCLEOTIDE SEQUENCE [LARGE SCALE GENOMIC DNA]</scope>
    <source>
        <strain evidence="3 4">SCSIO 66989</strain>
    </source>
</reference>
<dbReference type="EMBL" id="CP136594">
    <property type="protein sequence ID" value="WOE76080.1"/>
    <property type="molecule type" value="Genomic_DNA"/>
</dbReference>
<evidence type="ECO:0000313" key="4">
    <source>
        <dbReference type="Proteomes" id="UP001302429"/>
    </source>
</evidence>
<evidence type="ECO:0000256" key="1">
    <source>
        <dbReference type="SAM" id="MobiDB-lite"/>
    </source>
</evidence>
<dbReference type="AlphaFoldDB" id="A0AA97I273"/>
<proteinExistence type="predicted"/>
<organism evidence="3 4">
    <name type="scientific">Alterisphingorhabdus coralli</name>
    <dbReference type="NCBI Taxonomy" id="3071408"/>
    <lineage>
        <taxon>Bacteria</taxon>
        <taxon>Pseudomonadati</taxon>
        <taxon>Pseudomonadota</taxon>
        <taxon>Alphaproteobacteria</taxon>
        <taxon>Sphingomonadales</taxon>
        <taxon>Sphingomonadaceae</taxon>
        <taxon>Alterisphingorhabdus (ex Yan et al. 2024)</taxon>
    </lineage>
</organism>
<dbReference type="InterPro" id="IPR005149">
    <property type="entry name" value="Tscrpt_reg_PadR_N"/>
</dbReference>
<accession>A0AA97I273</accession>
<sequence>MTKRYTYGFDPDEFAEEMAAIPEAIMAAFGGRWGGTGRRARKRQQWSGGWDNGASGNRGRRKRRMFDSGELRLVLLKLIADEPRHGYDLIRAIEDMTEGSYAPSPGVIYPTLNLLEDSGLIAQEEAEGSRKIFTITDDGRAEIEKNEDSIAGLMDRLDSTGESKRARSRKAGAPVGRAIGNLMSALGNRVARSDMDDDMRHSIAEILDEAAQKIERL</sequence>
<protein>
    <submittedName>
        <fullName evidence="3">PadR family transcriptional regulator</fullName>
    </submittedName>
</protein>
<dbReference type="Gene3D" id="1.10.10.10">
    <property type="entry name" value="Winged helix-like DNA-binding domain superfamily/Winged helix DNA-binding domain"/>
    <property type="match status" value="1"/>
</dbReference>
<dbReference type="Proteomes" id="UP001302429">
    <property type="component" value="Chromosome"/>
</dbReference>
<dbReference type="KEGG" id="acoa:RB602_05010"/>
<dbReference type="Pfam" id="PF03551">
    <property type="entry name" value="PadR"/>
    <property type="match status" value="1"/>
</dbReference>
<gene>
    <name evidence="3" type="ORF">RB602_05010</name>
</gene>
<dbReference type="RefSeq" id="WP_317083523.1">
    <property type="nucleotide sequence ID" value="NZ_CP136594.1"/>
</dbReference>